<evidence type="ECO:0000313" key="2">
    <source>
        <dbReference type="Proteomes" id="UP001295684"/>
    </source>
</evidence>
<keyword evidence="2" id="KW-1185">Reference proteome</keyword>
<protein>
    <submittedName>
        <fullName evidence="1">Uncharacterized protein</fullName>
    </submittedName>
</protein>
<evidence type="ECO:0000313" key="1">
    <source>
        <dbReference type="EMBL" id="CAI2370509.1"/>
    </source>
</evidence>
<dbReference type="AlphaFoldDB" id="A0AAD1XBT1"/>
<dbReference type="EMBL" id="CAMPGE010011692">
    <property type="protein sequence ID" value="CAI2370509.1"/>
    <property type="molecule type" value="Genomic_DNA"/>
</dbReference>
<comment type="caution">
    <text evidence="1">The sequence shown here is derived from an EMBL/GenBank/DDBJ whole genome shotgun (WGS) entry which is preliminary data.</text>
</comment>
<dbReference type="Proteomes" id="UP001295684">
    <property type="component" value="Unassembled WGS sequence"/>
</dbReference>
<gene>
    <name evidence="1" type="ORF">ECRASSUSDP1_LOCUS11822</name>
</gene>
<name>A0AAD1XBT1_EUPCR</name>
<sequence length="55" mass="6317">MCFNCLGMVNLEMYGGKSLGGFKRRGCQIWRGKEYFPEASQTLKMFGITDCRDLE</sequence>
<accession>A0AAD1XBT1</accession>
<proteinExistence type="predicted"/>
<organism evidence="1 2">
    <name type="scientific">Euplotes crassus</name>
    <dbReference type="NCBI Taxonomy" id="5936"/>
    <lineage>
        <taxon>Eukaryota</taxon>
        <taxon>Sar</taxon>
        <taxon>Alveolata</taxon>
        <taxon>Ciliophora</taxon>
        <taxon>Intramacronucleata</taxon>
        <taxon>Spirotrichea</taxon>
        <taxon>Hypotrichia</taxon>
        <taxon>Euplotida</taxon>
        <taxon>Euplotidae</taxon>
        <taxon>Moneuplotes</taxon>
    </lineage>
</organism>
<reference evidence="1" key="1">
    <citation type="submission" date="2023-07" db="EMBL/GenBank/DDBJ databases">
        <authorList>
            <consortium name="AG Swart"/>
            <person name="Singh M."/>
            <person name="Singh A."/>
            <person name="Seah K."/>
            <person name="Emmerich C."/>
        </authorList>
    </citation>
    <scope>NUCLEOTIDE SEQUENCE</scope>
    <source>
        <strain evidence="1">DP1</strain>
    </source>
</reference>